<dbReference type="NCBIfam" id="NF003917">
    <property type="entry name" value="PRK05443.1-1"/>
    <property type="match status" value="1"/>
</dbReference>
<evidence type="ECO:0000256" key="6">
    <source>
        <dbReference type="ARBA" id="ARBA00022840"/>
    </source>
</evidence>
<dbReference type="SUPFAM" id="SSF140356">
    <property type="entry name" value="PPK N-terminal domain-like"/>
    <property type="match status" value="1"/>
</dbReference>
<dbReference type="NCBIfam" id="TIGR03705">
    <property type="entry name" value="poly_P_kin"/>
    <property type="match status" value="1"/>
</dbReference>
<dbReference type="Gene3D" id="1.20.58.310">
    <property type="entry name" value="Polyphosphate kinase N-terminal domain"/>
    <property type="match status" value="1"/>
</dbReference>
<dbReference type="Pfam" id="PF13090">
    <property type="entry name" value="PP_kinase_C"/>
    <property type="match status" value="1"/>
</dbReference>
<dbReference type="GO" id="GO:0008976">
    <property type="term" value="F:polyphosphate kinase activity"/>
    <property type="evidence" value="ECO:0007669"/>
    <property type="project" value="UniProtKB-EC"/>
</dbReference>
<reference evidence="11" key="1">
    <citation type="submission" date="2016-10" db="EMBL/GenBank/DDBJ databases">
        <authorList>
            <person name="de Groot N.N."/>
        </authorList>
    </citation>
    <scope>NUCLEOTIDE SEQUENCE</scope>
</reference>
<feature type="domain" description="Polyphosphate kinase N-terminal" evidence="8">
    <location>
        <begin position="11"/>
        <end position="115"/>
    </location>
</feature>
<name>A0A1W1BMS0_9ZZZZ</name>
<dbReference type="CDD" id="cd09165">
    <property type="entry name" value="PLDc_PaPPK1_C1_like"/>
    <property type="match status" value="1"/>
</dbReference>
<feature type="domain" description="Polyphosphate kinase C-terminal" evidence="9">
    <location>
        <begin position="496"/>
        <end position="654"/>
    </location>
</feature>
<dbReference type="GO" id="GO:0009358">
    <property type="term" value="C:polyphosphate kinase complex"/>
    <property type="evidence" value="ECO:0007669"/>
    <property type="project" value="InterPro"/>
</dbReference>
<proteinExistence type="inferred from homology"/>
<dbReference type="NCBIfam" id="NF003918">
    <property type="entry name" value="PRK05443.1-2"/>
    <property type="match status" value="1"/>
</dbReference>
<dbReference type="InterPro" id="IPR036830">
    <property type="entry name" value="PP_kinase_middle_dom_sf"/>
</dbReference>
<dbReference type="SUPFAM" id="SSF143724">
    <property type="entry name" value="PHP14-like"/>
    <property type="match status" value="1"/>
</dbReference>
<dbReference type="EC" id="2.7.4.1" evidence="1"/>
<evidence type="ECO:0000256" key="3">
    <source>
        <dbReference type="ARBA" id="ARBA00022679"/>
    </source>
</evidence>
<keyword evidence="6" id="KW-0067">ATP-binding</keyword>
<sequence length="695" mass="79494">MNANLNSSQLYFNRELSWLQFNSRVLAQALDEKLPPLERLKFLAIYGTNLDEFYMIRVAGLKALFKARVQETGADKMTPTEQLEAIHTYLHKEHQVLESCYTSIISELHTHGVHIKNFDALNSEEKEEIREIFFHEIYPVIIPIAIDATHPFPHLNNLSFGLAITLKDDSKHIKRGLIRIPRILPRFIQIEQTFIPIESIVEHFASELFPGFKQLASTPFRVTRNADIEIEEEEADDFLEILQEGLRSRNKGSLIRLELMEGADEDLINFLLSHLNLDDNDIYSYKSLPLNLGSLWQIVGDKALAHLLLPTFTPKILPPLDSENIFEAIDKQDVLLYHPFDSFEPVIQFIKQAAADPDTLAIRMTLYRAGQKSPIVKALIDAVRDGKQVTVLVELKARFDEENNLRWAKALEDAGAHVVYGIPGLKVHAKIAQVIKRKGKKLQSYVHLATGNYNPSTAKIYTDISYFTSKEIFGTDATHFFHFLTGFSTHTKLDTLYMSPTQIKPKLLKLIEKEGKQENKGHIILKANSLVDTDIIKALYKASQAGCKIDLIIRGICCLKPGIRGISENITVSSIIGKYLEHPRIYYFKHDKVKCYISSADLMPRNLVRRIELMTPILEENLKQKIEQILMLQLADNTLRWKLQEDGNYTKVPHLGKSVNNHTVLEQYINKIHDKTKKETPDYVSRLANRILKES</sequence>
<dbReference type="Pfam" id="PF13089">
    <property type="entry name" value="PP_kinase_N"/>
    <property type="match status" value="1"/>
</dbReference>
<dbReference type="InterPro" id="IPR024953">
    <property type="entry name" value="PP_kinase_middle"/>
</dbReference>
<dbReference type="HAMAP" id="MF_00347">
    <property type="entry name" value="Polyphosphate_kinase"/>
    <property type="match status" value="1"/>
</dbReference>
<evidence type="ECO:0000259" key="7">
    <source>
        <dbReference type="Pfam" id="PF02503"/>
    </source>
</evidence>
<dbReference type="PIRSF" id="PIRSF015589">
    <property type="entry name" value="PP_kinase"/>
    <property type="match status" value="1"/>
</dbReference>
<protein>
    <recommendedName>
        <fullName evidence="1">ATP-polyphosphate phosphotransferase</fullName>
        <ecNumber evidence="1">2.7.4.1</ecNumber>
    </recommendedName>
</protein>
<keyword evidence="4" id="KW-0547">Nucleotide-binding</keyword>
<dbReference type="NCBIfam" id="NF003924">
    <property type="entry name" value="PRK05443.3-2"/>
    <property type="match status" value="1"/>
</dbReference>
<dbReference type="SUPFAM" id="SSF56024">
    <property type="entry name" value="Phospholipase D/nuclease"/>
    <property type="match status" value="2"/>
</dbReference>
<gene>
    <name evidence="11" type="ORF">MNB_SV-8-646</name>
</gene>
<evidence type="ECO:0000313" key="11">
    <source>
        <dbReference type="EMBL" id="SFV54829.1"/>
    </source>
</evidence>
<evidence type="ECO:0000259" key="9">
    <source>
        <dbReference type="Pfam" id="PF13090"/>
    </source>
</evidence>
<dbReference type="InterPro" id="IPR036832">
    <property type="entry name" value="PPK_N_dom_sf"/>
</dbReference>
<dbReference type="Gene3D" id="3.30.1840.10">
    <property type="entry name" value="Polyphosphate kinase middle domain"/>
    <property type="match status" value="1"/>
</dbReference>
<dbReference type="GO" id="GO:0006799">
    <property type="term" value="P:polyphosphate biosynthetic process"/>
    <property type="evidence" value="ECO:0007669"/>
    <property type="project" value="InterPro"/>
</dbReference>
<evidence type="ECO:0000259" key="10">
    <source>
        <dbReference type="Pfam" id="PF17941"/>
    </source>
</evidence>
<evidence type="ECO:0000259" key="8">
    <source>
        <dbReference type="Pfam" id="PF13089"/>
    </source>
</evidence>
<keyword evidence="3 11" id="KW-0808">Transferase</keyword>
<dbReference type="NCBIfam" id="NF003921">
    <property type="entry name" value="PRK05443.2-2"/>
    <property type="match status" value="1"/>
</dbReference>
<dbReference type="CDD" id="cd09168">
    <property type="entry name" value="PLDc_PaPPK1_C2_like"/>
    <property type="match status" value="1"/>
</dbReference>
<evidence type="ECO:0000256" key="5">
    <source>
        <dbReference type="ARBA" id="ARBA00022777"/>
    </source>
</evidence>
<dbReference type="InterPro" id="IPR025200">
    <property type="entry name" value="PPK_C_dom2"/>
</dbReference>
<dbReference type="GO" id="GO:0005524">
    <property type="term" value="F:ATP binding"/>
    <property type="evidence" value="ECO:0007669"/>
    <property type="project" value="UniProtKB-KW"/>
</dbReference>
<dbReference type="InterPro" id="IPR025198">
    <property type="entry name" value="PPK_N_dom"/>
</dbReference>
<dbReference type="Pfam" id="PF02503">
    <property type="entry name" value="PP_kinase"/>
    <property type="match status" value="1"/>
</dbReference>
<accession>A0A1W1BMS0</accession>
<feature type="domain" description="Polyphosphate kinase middle" evidence="7">
    <location>
        <begin position="124"/>
        <end position="298"/>
    </location>
</feature>
<evidence type="ECO:0000256" key="4">
    <source>
        <dbReference type="ARBA" id="ARBA00022741"/>
    </source>
</evidence>
<evidence type="ECO:0000256" key="1">
    <source>
        <dbReference type="ARBA" id="ARBA00012960"/>
    </source>
</evidence>
<feature type="domain" description="Polyphosphate kinase C-terminal" evidence="10">
    <location>
        <begin position="324"/>
        <end position="488"/>
    </location>
</feature>
<dbReference type="AlphaFoldDB" id="A0A1W1BMS0"/>
<dbReference type="EMBL" id="FPHD01000027">
    <property type="protein sequence ID" value="SFV54829.1"/>
    <property type="molecule type" value="Genomic_DNA"/>
</dbReference>
<dbReference type="PANTHER" id="PTHR30218">
    <property type="entry name" value="POLYPHOSPHATE KINASE"/>
    <property type="match status" value="1"/>
</dbReference>
<dbReference type="Pfam" id="PF17941">
    <property type="entry name" value="PP_kinase_C_1"/>
    <property type="match status" value="1"/>
</dbReference>
<dbReference type="PANTHER" id="PTHR30218:SF0">
    <property type="entry name" value="POLYPHOSPHATE KINASE"/>
    <property type="match status" value="1"/>
</dbReference>
<keyword evidence="2" id="KW-0597">Phosphoprotein</keyword>
<organism evidence="11">
    <name type="scientific">hydrothermal vent metagenome</name>
    <dbReference type="NCBI Taxonomy" id="652676"/>
    <lineage>
        <taxon>unclassified sequences</taxon>
        <taxon>metagenomes</taxon>
        <taxon>ecological metagenomes</taxon>
    </lineage>
</organism>
<dbReference type="InterPro" id="IPR003414">
    <property type="entry name" value="PP_kinase"/>
</dbReference>
<dbReference type="Gene3D" id="3.30.870.10">
    <property type="entry name" value="Endonuclease Chain A"/>
    <property type="match status" value="2"/>
</dbReference>
<dbReference type="InterPro" id="IPR041108">
    <property type="entry name" value="PP_kinase_C_1"/>
</dbReference>
<keyword evidence="5 11" id="KW-0418">Kinase</keyword>
<evidence type="ECO:0000256" key="2">
    <source>
        <dbReference type="ARBA" id="ARBA00022553"/>
    </source>
</evidence>